<comment type="caution">
    <text evidence="1">The sequence shown here is derived from an EMBL/GenBank/DDBJ whole genome shotgun (WGS) entry which is preliminary data.</text>
</comment>
<dbReference type="Proteomes" id="UP000004935">
    <property type="component" value="Unassembled WGS sequence"/>
</dbReference>
<reference evidence="1" key="1">
    <citation type="submission" date="2007-11" db="EMBL/GenBank/DDBJ databases">
        <authorList>
            <person name="Fulton L."/>
            <person name="Clifton S."/>
            <person name="Fulton B."/>
            <person name="Xu J."/>
            <person name="Minx P."/>
            <person name="Pepin K.H."/>
            <person name="Johnson M."/>
            <person name="Thiruvilangam P."/>
            <person name="Bhonagiri V."/>
            <person name="Nash W.E."/>
            <person name="Mardis E.R."/>
            <person name="Wilson R.K."/>
        </authorList>
    </citation>
    <scope>NUCLEOTIDE SEQUENCE [LARGE SCALE GENOMIC DNA]</scope>
    <source>
        <strain evidence="1">DSM 14662</strain>
    </source>
</reference>
<evidence type="ECO:0000313" key="2">
    <source>
        <dbReference type="Proteomes" id="UP000004935"/>
    </source>
</evidence>
<dbReference type="AlphaFoldDB" id="B0MH03"/>
<dbReference type="STRING" id="411490.ANACAC_03240"/>
<dbReference type="HOGENOM" id="CLU_2930969_0_0_9"/>
<dbReference type="EMBL" id="ABAX03000024">
    <property type="protein sequence ID" value="EDR96617.1"/>
    <property type="molecule type" value="Genomic_DNA"/>
</dbReference>
<proteinExistence type="predicted"/>
<reference evidence="1" key="2">
    <citation type="submission" date="2013-11" db="EMBL/GenBank/DDBJ databases">
        <title>Draft genome sequence of Anaerostipes caccae (DSM 14662).</title>
        <authorList>
            <person name="Sudarsanam P."/>
            <person name="Ley R."/>
            <person name="Guruge J."/>
            <person name="Turnbaugh P.J."/>
            <person name="Mahowald M."/>
            <person name="Liep D."/>
            <person name="Gordon J."/>
        </authorList>
    </citation>
    <scope>NUCLEOTIDE SEQUENCE</scope>
    <source>
        <strain evidence="1">DSM 14662</strain>
    </source>
</reference>
<name>B0MH03_ANACD</name>
<keyword evidence="2" id="KW-1185">Reference proteome</keyword>
<protein>
    <submittedName>
        <fullName evidence="1">Uncharacterized protein</fullName>
    </submittedName>
</protein>
<evidence type="ECO:0000313" key="1">
    <source>
        <dbReference type="EMBL" id="EDR96617.1"/>
    </source>
</evidence>
<sequence>MQGIQSARLYVRFLFIGKFVLWNKKPCGRMHSFARGTKAVFRKNWFAMCAKHTFVLETVA</sequence>
<gene>
    <name evidence="1" type="ORF">ANACAC_03240</name>
</gene>
<organism evidence="1 2">
    <name type="scientific">Anaerostipes caccae (strain DSM 14662 / CCUG 47493 / JCM 13470 / NCIMB 13811 / L1-92)</name>
    <dbReference type="NCBI Taxonomy" id="411490"/>
    <lineage>
        <taxon>Bacteria</taxon>
        <taxon>Bacillati</taxon>
        <taxon>Bacillota</taxon>
        <taxon>Clostridia</taxon>
        <taxon>Lachnospirales</taxon>
        <taxon>Lachnospiraceae</taxon>
        <taxon>Anaerostipes</taxon>
    </lineage>
</organism>
<accession>B0MH03</accession>